<sequence length="1179" mass="133453">MRSFVVLLLMTLYFPVSGQSQRWKGYPDKTYDRDLLKHFASPPAGYGNVPFYWWNGDSLRRERLQEQLEILSSAAVDGFAVSYIHTSPRIDTLENKNGYGLFGMTEPGVPPVFSEEWWEIWNWFSGEAGRRGLGAGLDDYTVGWHGNGYYPDELDTVALFRNYKGELVIKVDTLRGGETYDMPVPDNLLTVVAWPGKVVLSDNIQGGRIRWSAPGKGVSQVYTITTAPGYVIHPEHGNKLLDVYFNRFEQKMDDAGRAGMNYFFQDELAYPIRVLTWSDDFSEEFIRRKGYDIVPYLPALKAWIGPVTPRIRMDYCEVLMDLSEERYYKPIYQWHADRGLMYGCDNLGRGKEPVAYIDYFRAMSWFTAPGNDAPARGSSFLETKVSSSIAHLYRRPRTWLEAFHSMGWGSSGAWLTDQIDHHFIAGGNLVCMHGLYYSTHGGWWEWAPPDFHFRMPYWSHMKRWLDYTERMSFLLSQGSHVCDIALIYPTEAIQAYPSMKPDSVFDLALKLSNGGLDFDFVDFRSLREANIIGRELQMADERYKILIMADMQAMHHSSLLQALAFYRAGGIVLATGKLPKATTSKGEDDPEVETILRELFGLTAAEAAEGKAGKKQVNGAGGVGWYIPDAPEREIAGLITPDFQPEHGAGKVLHRRVGDKDIYMVKDVEKGSESFFRATGRVELWDAHNGTAQVCPVLSQDESGTRIRMNRETGNSYLIVFSPGEPLMADEESKTLQLRQTVALEKEWQTELLPTLQNKWGDFRFPAFDGMIGAEARTFRFTPDNGVAGDWMKPDYDDSKWEEGIYGYGPQFMTSADGTPWIPLSFSWQYGVWDNPGAQGYHGLKGKVDDRFLILDKGENQRFKTHLYAPEKGSYRIVSEGVIPSQIRIDSREVNGVVHLKKGWHLLEVQYDRSEQVEYKPRTGLYNDTRRRGMVLLYPEGVPIPEKPSRYAEAVSSRWGAGGHLMYDPYGGAYHKWIYRFKAVPGLEEMTMALHGELTDLWIDGEPVAKSRIHHMGDHRYRVVLSEKRERTATVAFRVRTEIGYQGTAVLCGPIELKTSTGLMKSGDWSQEGALRHYSGGIRYRQSYELEKIEGARQVMLSLGDVIATCEVTVNGQSAGVLISPPYELDVTEMVKEGANEIEVLVYSTLSNHYQTIPTPYRGDPGAGLIGPVSLSVYE</sequence>
<dbReference type="Gene3D" id="2.60.120.260">
    <property type="entry name" value="Galactose-binding domain-like"/>
    <property type="match status" value="1"/>
</dbReference>
<dbReference type="EMBL" id="LT608328">
    <property type="protein sequence ID" value="SCM59192.1"/>
    <property type="molecule type" value="Genomic_DNA"/>
</dbReference>
<keyword evidence="2" id="KW-1185">Reference proteome</keyword>
<dbReference type="SUPFAM" id="SSF49785">
    <property type="entry name" value="Galactose-binding domain-like"/>
    <property type="match status" value="1"/>
</dbReference>
<dbReference type="AlphaFoldDB" id="A0A1G4G9J9"/>
<evidence type="ECO:0000313" key="2">
    <source>
        <dbReference type="Proteomes" id="UP000178485"/>
    </source>
</evidence>
<evidence type="ECO:0008006" key="3">
    <source>
        <dbReference type="Google" id="ProtNLM"/>
    </source>
</evidence>
<name>A0A1G4G9J9_9BACT</name>
<dbReference type="InterPro" id="IPR008979">
    <property type="entry name" value="Galactose-bd-like_sf"/>
</dbReference>
<accession>A0A1G4G9J9</accession>
<dbReference type="STRING" id="1642646.ING2E5A_2390"/>
<dbReference type="InterPro" id="IPR029062">
    <property type="entry name" value="Class_I_gatase-like"/>
</dbReference>
<dbReference type="PANTHER" id="PTHR36848">
    <property type="entry name" value="DNA-BINDING PROTEIN (PUTATIVE SECRETED PROTEIN)-RELATED"/>
    <property type="match status" value="1"/>
</dbReference>
<gene>
    <name evidence="1" type="ORF">ING2E5A_2390</name>
</gene>
<dbReference type="InterPro" id="IPR053161">
    <property type="entry name" value="Ulvan_degrading_GH"/>
</dbReference>
<dbReference type="NCBIfam" id="NF045579">
    <property type="entry name" value="rhamnoside_JR"/>
    <property type="match status" value="1"/>
</dbReference>
<protein>
    <recommendedName>
        <fullName evidence="3">Glycosyl hydrolases family 2 sugar binding domain-containing protein</fullName>
    </recommendedName>
</protein>
<dbReference type="Pfam" id="PF17132">
    <property type="entry name" value="Glyco_hydro_106"/>
    <property type="match status" value="1"/>
</dbReference>
<evidence type="ECO:0000313" key="1">
    <source>
        <dbReference type="EMBL" id="SCM59192.1"/>
    </source>
</evidence>
<dbReference type="PANTHER" id="PTHR36848:SF2">
    <property type="entry name" value="SECRETED PROTEIN"/>
    <property type="match status" value="1"/>
</dbReference>
<dbReference type="KEGG" id="pmuc:ING2E5A_2390"/>
<reference evidence="1 2" key="1">
    <citation type="submission" date="2016-08" db="EMBL/GenBank/DDBJ databases">
        <authorList>
            <person name="Seilhamer J.J."/>
        </authorList>
    </citation>
    <scope>NUCLEOTIDE SEQUENCE [LARGE SCALE GENOMIC DNA]</scope>
    <source>
        <strain evidence="1">ING2-E5A</strain>
    </source>
</reference>
<proteinExistence type="predicted"/>
<dbReference type="Gene3D" id="3.40.50.880">
    <property type="match status" value="1"/>
</dbReference>
<dbReference type="Proteomes" id="UP000178485">
    <property type="component" value="Chromosome i"/>
</dbReference>
<organism evidence="1 2">
    <name type="scientific">Petrimonas mucosa</name>
    <dbReference type="NCBI Taxonomy" id="1642646"/>
    <lineage>
        <taxon>Bacteria</taxon>
        <taxon>Pseudomonadati</taxon>
        <taxon>Bacteroidota</taxon>
        <taxon>Bacteroidia</taxon>
        <taxon>Bacteroidales</taxon>
        <taxon>Dysgonomonadaceae</taxon>
        <taxon>Petrimonas</taxon>
    </lineage>
</organism>